<organism evidence="1 2">
    <name type="scientific">Caballeronia novacaledonica</name>
    <dbReference type="NCBI Taxonomy" id="1544861"/>
    <lineage>
        <taxon>Bacteria</taxon>
        <taxon>Pseudomonadati</taxon>
        <taxon>Pseudomonadota</taxon>
        <taxon>Betaproteobacteria</taxon>
        <taxon>Burkholderiales</taxon>
        <taxon>Burkholderiaceae</taxon>
        <taxon>Caballeronia</taxon>
    </lineage>
</organism>
<dbReference type="RefSeq" id="WP_238218360.1">
    <property type="nucleotide sequence ID" value="NZ_BPUS01000047.1"/>
</dbReference>
<name>A0AA37IQQ1_9BURK</name>
<dbReference type="EMBL" id="BPUS01000047">
    <property type="protein sequence ID" value="GJH30815.1"/>
    <property type="molecule type" value="Genomic_DNA"/>
</dbReference>
<comment type="caution">
    <text evidence="1">The sequence shown here is derived from an EMBL/GenBank/DDBJ whole genome shotgun (WGS) entry which is preliminary data.</text>
</comment>
<protein>
    <submittedName>
        <fullName evidence="1">Uncharacterized protein</fullName>
    </submittedName>
</protein>
<reference evidence="1" key="1">
    <citation type="submission" date="2022-09" db="EMBL/GenBank/DDBJ databases">
        <title>Isolation and characterization of 3-chlorobenzoate degrading bacteria from soils in Shizuoka.</title>
        <authorList>
            <person name="Ifat A."/>
            <person name="Ogawa N."/>
            <person name="Kimbara K."/>
            <person name="Moriuchi R."/>
            <person name="Dohra H."/>
            <person name="Shintani M."/>
        </authorList>
    </citation>
    <scope>NUCLEOTIDE SEQUENCE</scope>
    <source>
        <strain evidence="1">19CS4-2</strain>
    </source>
</reference>
<dbReference type="Proteomes" id="UP001055111">
    <property type="component" value="Unassembled WGS sequence"/>
</dbReference>
<gene>
    <name evidence="1" type="ORF">CBA19CS42_39885</name>
</gene>
<dbReference type="AlphaFoldDB" id="A0AA37IQQ1"/>
<evidence type="ECO:0000313" key="2">
    <source>
        <dbReference type="Proteomes" id="UP001055111"/>
    </source>
</evidence>
<accession>A0AA37IQQ1</accession>
<sequence length="179" mass="19803">MRANTAASEPVTDVHSIRTTDARQLSIAITKARVIPGSPARVTFALQNRCDCDFEVVSSAFEIKRTYIGARHALPKAGWGYAVTDAVAPGTSLPARSELLTTFKADTRTTFRGAVPATAPAALEPHYYFAGRLLYRRFRGELFETRLYRRLAYPELECWIIEPNDACLNKEGSVVFAST</sequence>
<evidence type="ECO:0000313" key="1">
    <source>
        <dbReference type="EMBL" id="GJH30815.1"/>
    </source>
</evidence>
<proteinExistence type="predicted"/>